<dbReference type="EMBL" id="MLIQ01000016">
    <property type="protein sequence ID" value="OHU56726.1"/>
    <property type="molecule type" value="Genomic_DNA"/>
</dbReference>
<reference evidence="8 9" key="1">
    <citation type="submission" date="2016-10" db="EMBL/GenBank/DDBJ databases">
        <title>Evaluation of Human, Veterinary and Environmental Mycobacterium chelonae Isolates by Core Genome Phylogenomic Analysis, Targeted Gene Comparison, and Anti-microbial Susceptibility Patterns: A Tale of Mistaken Identities.</title>
        <authorList>
            <person name="Fogelson S.B."/>
            <person name="Camus A.C."/>
            <person name="Lorenz W."/>
            <person name="Vasireddy R."/>
            <person name="Vasireddy S."/>
            <person name="Smith T."/>
            <person name="Brown-Elliott B.A."/>
            <person name="Wallace R.J.Jr."/>
            <person name="Hasan N.A."/>
            <person name="Reischl U."/>
            <person name="Sanchez S."/>
        </authorList>
    </citation>
    <scope>NUCLEOTIDE SEQUENCE [LARGE SCALE GENOMIC DNA]</scope>
    <source>
        <strain evidence="8 9">15515</strain>
    </source>
</reference>
<evidence type="ECO:0000313" key="8">
    <source>
        <dbReference type="EMBL" id="OHU56726.1"/>
    </source>
</evidence>
<sequence>MSGKAGHRGWGWIRKRSSGRFQASYIGPDNVRHFAPTTFELKIDAEEWLTQERRAIQNAISSLTPVGSSGTQLIWLSPSERLDLATEVNRETLEQYGKRWIEQRNLKPRTKIHYNNLLEKHICPKLGNVVVSNLKPAMVRAWYAKTLTDKPTYRAHAYQLLHAICDTVIKDELLERNPCMIDGATSTKRTREPVVPDIAQMSVIAGKIEKKFKALVLISAWCGLRFGEVIELRRKDIGVGCEIITVARGVTHRSTDNPAERCVISSPKSGKGRTVVVPPHIRDDIAHHLDTYVSAEPDALLFVPVRGGCHVSDRVVRDAFRLSCASAGVTGMRLHDMRHFAGHQTARVANLPETMARLGHSTQTASLRYQGQVSGRAVEIADQLSALADTTGGRLVISKCD</sequence>
<dbReference type="PROSITE" id="PS51900">
    <property type="entry name" value="CB"/>
    <property type="match status" value="1"/>
</dbReference>
<dbReference type="InterPro" id="IPR044068">
    <property type="entry name" value="CB"/>
</dbReference>
<dbReference type="PANTHER" id="PTHR30349:SF64">
    <property type="entry name" value="PROPHAGE INTEGRASE INTD-RELATED"/>
    <property type="match status" value="1"/>
</dbReference>
<accession>A0A1S1LSS9</accession>
<name>A0A1S1LSS9_MYCCH</name>
<gene>
    <name evidence="8" type="ORF">BKG82_16040</name>
</gene>
<dbReference type="AlphaFoldDB" id="A0A1S1LSS9"/>
<feature type="domain" description="Core-binding (CB)" evidence="7">
    <location>
        <begin position="91"/>
        <end position="169"/>
    </location>
</feature>
<evidence type="ECO:0000256" key="3">
    <source>
        <dbReference type="ARBA" id="ARBA00023125"/>
    </source>
</evidence>
<evidence type="ECO:0000259" key="7">
    <source>
        <dbReference type="PROSITE" id="PS51900"/>
    </source>
</evidence>
<organism evidence="8 9">
    <name type="scientific">Mycobacteroides chelonae</name>
    <name type="common">Mycobacterium chelonae</name>
    <dbReference type="NCBI Taxonomy" id="1774"/>
    <lineage>
        <taxon>Bacteria</taxon>
        <taxon>Bacillati</taxon>
        <taxon>Actinomycetota</taxon>
        <taxon>Actinomycetes</taxon>
        <taxon>Mycobacteriales</taxon>
        <taxon>Mycobacteriaceae</taxon>
        <taxon>Mycobacteroides</taxon>
    </lineage>
</organism>
<comment type="similarity">
    <text evidence="1">Belongs to the 'phage' integrase family.</text>
</comment>
<dbReference type="InterPro" id="IPR002104">
    <property type="entry name" value="Integrase_catalytic"/>
</dbReference>
<dbReference type="InterPro" id="IPR011010">
    <property type="entry name" value="DNA_brk_join_enz"/>
</dbReference>
<evidence type="ECO:0000259" key="6">
    <source>
        <dbReference type="PROSITE" id="PS51898"/>
    </source>
</evidence>
<dbReference type="GO" id="GO:0006310">
    <property type="term" value="P:DNA recombination"/>
    <property type="evidence" value="ECO:0007669"/>
    <property type="project" value="UniProtKB-KW"/>
</dbReference>
<evidence type="ECO:0000256" key="4">
    <source>
        <dbReference type="ARBA" id="ARBA00023172"/>
    </source>
</evidence>
<dbReference type="Gene3D" id="1.10.150.130">
    <property type="match status" value="1"/>
</dbReference>
<evidence type="ECO:0000313" key="9">
    <source>
        <dbReference type="Proteomes" id="UP000180043"/>
    </source>
</evidence>
<evidence type="ECO:0000256" key="5">
    <source>
        <dbReference type="PROSITE-ProRule" id="PRU01248"/>
    </source>
</evidence>
<dbReference type="InterPro" id="IPR004107">
    <property type="entry name" value="Integrase_SAM-like_N"/>
</dbReference>
<dbReference type="Pfam" id="PF00589">
    <property type="entry name" value="Phage_integrase"/>
    <property type="match status" value="1"/>
</dbReference>
<dbReference type="GO" id="GO:0015074">
    <property type="term" value="P:DNA integration"/>
    <property type="evidence" value="ECO:0007669"/>
    <property type="project" value="UniProtKB-KW"/>
</dbReference>
<dbReference type="Pfam" id="PF26003">
    <property type="entry name" value="Integrase_N_phage"/>
    <property type="match status" value="1"/>
</dbReference>
<dbReference type="PROSITE" id="PS51898">
    <property type="entry name" value="TYR_RECOMBINASE"/>
    <property type="match status" value="1"/>
</dbReference>
<dbReference type="CDD" id="cd00397">
    <property type="entry name" value="DNA_BRE_C"/>
    <property type="match status" value="1"/>
</dbReference>
<keyword evidence="2" id="KW-0229">DNA integration</keyword>
<dbReference type="Gene3D" id="1.10.443.10">
    <property type="entry name" value="Intergrase catalytic core"/>
    <property type="match status" value="1"/>
</dbReference>
<protein>
    <submittedName>
        <fullName evidence="8">Integrase</fullName>
    </submittedName>
</protein>
<evidence type="ECO:0000256" key="2">
    <source>
        <dbReference type="ARBA" id="ARBA00022908"/>
    </source>
</evidence>
<dbReference type="Proteomes" id="UP000180043">
    <property type="component" value="Unassembled WGS sequence"/>
</dbReference>
<proteinExistence type="inferred from homology"/>
<keyword evidence="3 5" id="KW-0238">DNA-binding</keyword>
<dbReference type="RefSeq" id="WP_057969542.1">
    <property type="nucleotide sequence ID" value="NZ_MLII01000011.1"/>
</dbReference>
<dbReference type="Pfam" id="PF14659">
    <property type="entry name" value="Phage_int_SAM_3"/>
    <property type="match status" value="1"/>
</dbReference>
<feature type="domain" description="Tyr recombinase" evidence="6">
    <location>
        <begin position="191"/>
        <end position="382"/>
    </location>
</feature>
<dbReference type="GO" id="GO:0003677">
    <property type="term" value="F:DNA binding"/>
    <property type="evidence" value="ECO:0007669"/>
    <property type="project" value="UniProtKB-UniRule"/>
</dbReference>
<dbReference type="InterPro" id="IPR013762">
    <property type="entry name" value="Integrase-like_cat_sf"/>
</dbReference>
<keyword evidence="4" id="KW-0233">DNA recombination</keyword>
<dbReference type="InterPro" id="IPR050090">
    <property type="entry name" value="Tyrosine_recombinase_XerCD"/>
</dbReference>
<dbReference type="SUPFAM" id="SSF56349">
    <property type="entry name" value="DNA breaking-rejoining enzymes"/>
    <property type="match status" value="1"/>
</dbReference>
<comment type="caution">
    <text evidence="8">The sequence shown here is derived from an EMBL/GenBank/DDBJ whole genome shotgun (WGS) entry which is preliminary data.</text>
</comment>
<dbReference type="InterPro" id="IPR058717">
    <property type="entry name" value="Phage_L5_Integrase_N"/>
</dbReference>
<dbReference type="InterPro" id="IPR010998">
    <property type="entry name" value="Integrase_recombinase_N"/>
</dbReference>
<evidence type="ECO:0000256" key="1">
    <source>
        <dbReference type="ARBA" id="ARBA00008857"/>
    </source>
</evidence>
<dbReference type="PANTHER" id="PTHR30349">
    <property type="entry name" value="PHAGE INTEGRASE-RELATED"/>
    <property type="match status" value="1"/>
</dbReference>